<dbReference type="PRINTS" id="PR00145">
    <property type="entry name" value="ARGSUCLYASE"/>
</dbReference>
<dbReference type="EC" id="4.2.1.2" evidence="2"/>
<feature type="domain" description="Fumarase C C-terminal" evidence="5">
    <location>
        <begin position="408"/>
        <end position="461"/>
    </location>
</feature>
<feature type="domain" description="Fumarate lyase N-terminal" evidence="4">
    <location>
        <begin position="14"/>
        <end position="342"/>
    </location>
</feature>
<reference evidence="6" key="1">
    <citation type="submission" date="2018-05" db="EMBL/GenBank/DDBJ databases">
        <authorList>
            <person name="Lanie J.A."/>
            <person name="Ng W.-L."/>
            <person name="Kazmierczak K.M."/>
            <person name="Andrzejewski T.M."/>
            <person name="Davidsen T.M."/>
            <person name="Wayne K.J."/>
            <person name="Tettelin H."/>
            <person name="Glass J.I."/>
            <person name="Rusch D."/>
            <person name="Podicherti R."/>
            <person name="Tsui H.-C.T."/>
            <person name="Winkler M.E."/>
        </authorList>
    </citation>
    <scope>NUCLEOTIDE SEQUENCE</scope>
</reference>
<dbReference type="Gene3D" id="1.20.200.10">
    <property type="entry name" value="Fumarase/aspartase (Central domain)"/>
    <property type="match status" value="1"/>
</dbReference>
<sequence length="466" mass="50503">MAKKRYRTEKDSLGEVKVPFNALWGPQTQRAIDNFPVSGITFNFPFSRSFLKAMGVIKEAAARANKSLKLIDAKRARGIIKASKEVWSGKHDDQFPIDIFQTGSGTSTNMNANEVIGKLASKYCGVEVDPNDHVNMSQSSNDVIPTAINISCHCDLELLLLPALEGLIKAIDDKSKKLEGVTKTGRTHLMDAMPIDMSQELNAWKSQLLSAQESLLVVTDKLLFLPQGGTAVGTGINAHPRFAKEFAKEVSKLGKVKAKPSNDFFRSLSAQDTSLQVSGELRNLATILMKISNDLRWMNSGPLTGLGEIELKALQPGSSIMPGKVNPVIPESVAMACADVIGNDATVAIAAQSGNFQLNVMLPLVAYNMLKSINILSGALTILANKAIKTFKVNNKKIADNLKKNPILVTALNPVIGYAKAADIAKKAYREGRPILDVALEETNLSRKRLEKLLDPVSLTKGGIKK</sequence>
<organism evidence="6">
    <name type="scientific">marine metagenome</name>
    <dbReference type="NCBI Taxonomy" id="408172"/>
    <lineage>
        <taxon>unclassified sequences</taxon>
        <taxon>metagenomes</taxon>
        <taxon>ecological metagenomes</taxon>
    </lineage>
</organism>
<dbReference type="GO" id="GO:0004333">
    <property type="term" value="F:fumarate hydratase activity"/>
    <property type="evidence" value="ECO:0007669"/>
    <property type="project" value="UniProtKB-EC"/>
</dbReference>
<name>A0A381NGS3_9ZZZZ</name>
<keyword evidence="3" id="KW-0456">Lyase</keyword>
<dbReference type="GO" id="GO:0008797">
    <property type="term" value="F:aspartate ammonia-lyase activity"/>
    <property type="evidence" value="ECO:0007669"/>
    <property type="project" value="TreeGrafter"/>
</dbReference>
<dbReference type="GO" id="GO:0006531">
    <property type="term" value="P:aspartate metabolic process"/>
    <property type="evidence" value="ECO:0007669"/>
    <property type="project" value="TreeGrafter"/>
</dbReference>
<dbReference type="FunFam" id="1.10.40.30:FF:000002">
    <property type="entry name" value="Fumarate hydratase class II"/>
    <property type="match status" value="1"/>
</dbReference>
<dbReference type="InterPro" id="IPR018951">
    <property type="entry name" value="Fumarase_C_C"/>
</dbReference>
<dbReference type="FunFam" id="1.20.200.10:FF:000001">
    <property type="entry name" value="Fumarate hydratase, mitochondrial"/>
    <property type="match status" value="1"/>
</dbReference>
<evidence type="ECO:0000256" key="3">
    <source>
        <dbReference type="ARBA" id="ARBA00023239"/>
    </source>
</evidence>
<evidence type="ECO:0000256" key="2">
    <source>
        <dbReference type="ARBA" id="ARBA00012921"/>
    </source>
</evidence>
<dbReference type="PRINTS" id="PR00149">
    <property type="entry name" value="FUMRATELYASE"/>
</dbReference>
<dbReference type="Gene3D" id="1.10.275.10">
    <property type="entry name" value="Fumarase/aspartase (N-terminal domain)"/>
    <property type="match status" value="1"/>
</dbReference>
<dbReference type="SUPFAM" id="SSF48557">
    <property type="entry name" value="L-aspartase-like"/>
    <property type="match status" value="1"/>
</dbReference>
<dbReference type="PANTHER" id="PTHR42696">
    <property type="entry name" value="ASPARTATE AMMONIA-LYASE"/>
    <property type="match status" value="1"/>
</dbReference>
<dbReference type="Pfam" id="PF00206">
    <property type="entry name" value="Lyase_1"/>
    <property type="match status" value="1"/>
</dbReference>
<dbReference type="InterPro" id="IPR022761">
    <property type="entry name" value="Fumarate_lyase_N"/>
</dbReference>
<dbReference type="EMBL" id="UINC01000346">
    <property type="protein sequence ID" value="SUZ53747.1"/>
    <property type="molecule type" value="Genomic_DNA"/>
</dbReference>
<dbReference type="InterPro" id="IPR008948">
    <property type="entry name" value="L-Aspartase-like"/>
</dbReference>
<evidence type="ECO:0000313" key="6">
    <source>
        <dbReference type="EMBL" id="SUZ53747.1"/>
    </source>
</evidence>
<comment type="similarity">
    <text evidence="1">Belongs to the class-II fumarase/aspartase family. Fumarase subfamily.</text>
</comment>
<proteinExistence type="inferred from homology"/>
<dbReference type="InterPro" id="IPR000362">
    <property type="entry name" value="Fumarate_lyase_fam"/>
</dbReference>
<dbReference type="GO" id="GO:0006106">
    <property type="term" value="P:fumarate metabolic process"/>
    <property type="evidence" value="ECO:0007669"/>
    <property type="project" value="InterPro"/>
</dbReference>
<dbReference type="InterPro" id="IPR051546">
    <property type="entry name" value="Aspartate_Ammonia-Lyase"/>
</dbReference>
<dbReference type="InterPro" id="IPR005677">
    <property type="entry name" value="Fum_hydII"/>
</dbReference>
<protein>
    <recommendedName>
        <fullName evidence="2">fumarate hydratase</fullName>
        <ecNumber evidence="2">4.2.1.2</ecNumber>
    </recommendedName>
</protein>
<accession>A0A381NGS3</accession>
<evidence type="ECO:0000259" key="4">
    <source>
        <dbReference type="Pfam" id="PF00206"/>
    </source>
</evidence>
<dbReference type="AlphaFoldDB" id="A0A381NGS3"/>
<dbReference type="Gene3D" id="1.10.40.30">
    <property type="entry name" value="Fumarase/aspartase (C-terminal domain)"/>
    <property type="match status" value="1"/>
</dbReference>
<dbReference type="HAMAP" id="MF_00743">
    <property type="entry name" value="FumaraseC"/>
    <property type="match status" value="1"/>
</dbReference>
<gene>
    <name evidence="6" type="ORF">METZ01_LOCUS6601</name>
</gene>
<dbReference type="GO" id="GO:0006099">
    <property type="term" value="P:tricarboxylic acid cycle"/>
    <property type="evidence" value="ECO:0007669"/>
    <property type="project" value="InterPro"/>
</dbReference>
<dbReference type="FunFam" id="1.10.275.10:FF:000001">
    <property type="entry name" value="Fumarate hydratase, mitochondrial"/>
    <property type="match status" value="1"/>
</dbReference>
<evidence type="ECO:0000256" key="1">
    <source>
        <dbReference type="ARBA" id="ARBA00009084"/>
    </source>
</evidence>
<dbReference type="GO" id="GO:0005829">
    <property type="term" value="C:cytosol"/>
    <property type="evidence" value="ECO:0007669"/>
    <property type="project" value="TreeGrafter"/>
</dbReference>
<dbReference type="Pfam" id="PF10415">
    <property type="entry name" value="FumaraseC_C"/>
    <property type="match status" value="1"/>
</dbReference>
<dbReference type="InterPro" id="IPR020557">
    <property type="entry name" value="Fumarate_lyase_CS"/>
</dbReference>
<dbReference type="PANTHER" id="PTHR42696:SF2">
    <property type="entry name" value="ASPARTATE AMMONIA-LYASE"/>
    <property type="match status" value="1"/>
</dbReference>
<dbReference type="PROSITE" id="PS00163">
    <property type="entry name" value="FUMARATE_LYASES"/>
    <property type="match status" value="1"/>
</dbReference>
<dbReference type="InterPro" id="IPR024083">
    <property type="entry name" value="Fumarase/histidase_N"/>
</dbReference>
<evidence type="ECO:0000259" key="5">
    <source>
        <dbReference type="Pfam" id="PF10415"/>
    </source>
</evidence>